<feature type="domain" description="ABC-type uncharacterised transport system" evidence="2">
    <location>
        <begin position="452"/>
        <end position="555"/>
    </location>
</feature>
<feature type="transmembrane region" description="Helical" evidence="1">
    <location>
        <begin position="151"/>
        <end position="168"/>
    </location>
</feature>
<dbReference type="Pfam" id="PF09822">
    <property type="entry name" value="ABC_transp_aux"/>
    <property type="match status" value="1"/>
</dbReference>
<comment type="caution">
    <text evidence="3">The sequence shown here is derived from an EMBL/GenBank/DDBJ whole genome shotgun (WGS) entry which is preliminary data.</text>
</comment>
<feature type="transmembrane region" description="Helical" evidence="1">
    <location>
        <begin position="258"/>
        <end position="275"/>
    </location>
</feature>
<dbReference type="Proteomes" id="UP000293874">
    <property type="component" value="Unassembled WGS sequence"/>
</dbReference>
<keyword evidence="1" id="KW-0812">Transmembrane</keyword>
<gene>
    <name evidence="3" type="ORF">EV199_2629</name>
</gene>
<protein>
    <submittedName>
        <fullName evidence="3">ABC-2 type transport system permease protein</fullName>
    </submittedName>
</protein>
<name>A0A4Q7MPW7_9BACT</name>
<dbReference type="PANTHER" id="PTHR37305:SF1">
    <property type="entry name" value="MEMBRANE PROTEIN"/>
    <property type="match status" value="1"/>
</dbReference>
<feature type="transmembrane region" description="Helical" evidence="1">
    <location>
        <begin position="50"/>
        <end position="68"/>
    </location>
</feature>
<feature type="transmembrane region" description="Helical" evidence="1">
    <location>
        <begin position="229"/>
        <end position="246"/>
    </location>
</feature>
<dbReference type="AlphaFoldDB" id="A0A4Q7MPW7"/>
<reference evidence="3 4" key="1">
    <citation type="submission" date="2019-02" db="EMBL/GenBank/DDBJ databases">
        <title>Genomic Encyclopedia of Type Strains, Phase IV (KMG-IV): sequencing the most valuable type-strain genomes for metagenomic binning, comparative biology and taxonomic classification.</title>
        <authorList>
            <person name="Goeker M."/>
        </authorList>
    </citation>
    <scope>NUCLEOTIDE SEQUENCE [LARGE SCALE GENOMIC DNA]</scope>
    <source>
        <strain evidence="3 4">DSM 18116</strain>
    </source>
</reference>
<accession>A0A4Q7MPW7</accession>
<dbReference type="PANTHER" id="PTHR37305">
    <property type="entry name" value="INTEGRAL MEMBRANE PROTEIN-RELATED"/>
    <property type="match status" value="1"/>
</dbReference>
<feature type="transmembrane region" description="Helical" evidence="1">
    <location>
        <begin position="751"/>
        <end position="770"/>
    </location>
</feature>
<feature type="transmembrane region" description="Helical" evidence="1">
    <location>
        <begin position="174"/>
        <end position="193"/>
    </location>
</feature>
<dbReference type="RefSeq" id="WP_130541224.1">
    <property type="nucleotide sequence ID" value="NZ_CP042431.1"/>
</dbReference>
<keyword evidence="1" id="KW-0472">Membrane</keyword>
<evidence type="ECO:0000259" key="2">
    <source>
        <dbReference type="Pfam" id="PF09822"/>
    </source>
</evidence>
<dbReference type="Pfam" id="PF12679">
    <property type="entry name" value="ABC2_membrane_2"/>
    <property type="match status" value="1"/>
</dbReference>
<dbReference type="EMBL" id="SGXA01000002">
    <property type="protein sequence ID" value="RZS70736.1"/>
    <property type="molecule type" value="Genomic_DNA"/>
</dbReference>
<dbReference type="GO" id="GO:0005886">
    <property type="term" value="C:plasma membrane"/>
    <property type="evidence" value="ECO:0007669"/>
    <property type="project" value="UniProtKB-SubCell"/>
</dbReference>
<dbReference type="SUPFAM" id="SSF52317">
    <property type="entry name" value="Class I glutamine amidotransferase-like"/>
    <property type="match status" value="1"/>
</dbReference>
<dbReference type="InterPro" id="IPR019196">
    <property type="entry name" value="ABC_transp_unknown"/>
</dbReference>
<dbReference type="OrthoDB" id="609779at2"/>
<evidence type="ECO:0000256" key="1">
    <source>
        <dbReference type="SAM" id="Phobius"/>
    </source>
</evidence>
<keyword evidence="1" id="KW-1133">Transmembrane helix</keyword>
<evidence type="ECO:0000313" key="4">
    <source>
        <dbReference type="Proteomes" id="UP000293874"/>
    </source>
</evidence>
<dbReference type="GO" id="GO:0140359">
    <property type="term" value="F:ABC-type transporter activity"/>
    <property type="evidence" value="ECO:0007669"/>
    <property type="project" value="InterPro"/>
</dbReference>
<evidence type="ECO:0000313" key="3">
    <source>
        <dbReference type="EMBL" id="RZS70736.1"/>
    </source>
</evidence>
<sequence>MRRILKIAKAELFTLFYSPIAWMILIVFAFQTGMTFAELLQGVVRQKDTGFGNSFITAGLFGGQFGLLNKVQEYLYLYMPLLTMGLMSRELSSGSIKLLYSSPVTSTQIILGKFKAMMGFSLILMIPLFIYTIISGVVVEKFDLPSAISGLLGIYLLMCAYSAIGLFMSSLTSYQVVAALGTLVVLAALSYMNKVWQDIAFVRDLTYWLSISGRTTEMINGLINSEDVLYFFIVVSMFLMLSILKLQANRTHASFSVVWGKYCGVVLATVLLGYVTSRPVLMGYYDTTATKRNTLTPKSQDVMSKLEGGLTITTYVNLLDREYYHAIPSKVNEDLERFKQYIRFKPETKMKYVYYYDKPSNNPWVDNRFPKMTLAEQAKGVADMRDLNVDIFMPPAELKKTIDLTDEGNTFVRLVERENGQKAWLRIYDDFMKFPTEAEVTSVFKRMVMKLPRVGFLAGHGERIITGEKIKDYSLFASAKTFRYALTNQGCDVETLDLSGNNDIPKEMDVIVLADLKTSLDSAQQRKLDEYIAKGGNLIIATEPGNTVMDSLMSQFGVGTMQGQLVQPKEEVLANIVLTRPTTEGIALNEHFKFLNERRLFVGMTGAASLVQTADKGFKVEPILRTDSIKLYAVPDTFATWNEKETIDFMNDSPRVNNAIGEVVKQHITAMAASRKVGAKEQRVIILGDADCISNGGMRPQTRRFQTSNFTLIPGMFNWLSYGNVPVDVSRPPSPDNDIDLTKNGAKRIKYSLMWVIPGIVLAASTILLIRRKRK</sequence>
<keyword evidence="4" id="KW-1185">Reference proteome</keyword>
<dbReference type="InterPro" id="IPR029062">
    <property type="entry name" value="Class_I_gatase-like"/>
</dbReference>
<organism evidence="3 4">
    <name type="scientific">Pseudobacter ginsenosidimutans</name>
    <dbReference type="NCBI Taxonomy" id="661488"/>
    <lineage>
        <taxon>Bacteria</taxon>
        <taxon>Pseudomonadati</taxon>
        <taxon>Bacteroidota</taxon>
        <taxon>Chitinophagia</taxon>
        <taxon>Chitinophagales</taxon>
        <taxon>Chitinophagaceae</taxon>
        <taxon>Pseudobacter</taxon>
    </lineage>
</organism>
<feature type="transmembrane region" description="Helical" evidence="1">
    <location>
        <begin position="116"/>
        <end position="139"/>
    </location>
</feature>
<proteinExistence type="predicted"/>
<feature type="transmembrane region" description="Helical" evidence="1">
    <location>
        <begin position="12"/>
        <end position="30"/>
    </location>
</feature>